<accession>A0A3D8R5K1</accession>
<dbReference type="InterPro" id="IPR045518">
    <property type="entry name" value="2EXR"/>
</dbReference>
<reference evidence="2 3" key="1">
    <citation type="journal article" date="2018" name="IMA Fungus">
        <title>IMA Genome-F 9: Draft genome sequence of Annulohypoxylon stygium, Aspergillus mulundensis, Berkeleyomyces basicola (syn. Thielaviopsis basicola), Ceratocystis smalleyi, two Cercospora beticola strains, Coleophoma cylindrospora, Fusarium fracticaudum, Phialophora cf. hyalina, and Morchella septimelata.</title>
        <authorList>
            <person name="Wingfield B.D."/>
            <person name="Bills G.F."/>
            <person name="Dong Y."/>
            <person name="Huang W."/>
            <person name="Nel W.J."/>
            <person name="Swalarsk-Parry B.S."/>
            <person name="Vaghefi N."/>
            <person name="Wilken P.M."/>
            <person name="An Z."/>
            <person name="de Beer Z.W."/>
            <person name="De Vos L."/>
            <person name="Chen L."/>
            <person name="Duong T.A."/>
            <person name="Gao Y."/>
            <person name="Hammerbacher A."/>
            <person name="Kikkert J.R."/>
            <person name="Li Y."/>
            <person name="Li H."/>
            <person name="Li K."/>
            <person name="Li Q."/>
            <person name="Liu X."/>
            <person name="Ma X."/>
            <person name="Naidoo K."/>
            <person name="Pethybridge S.J."/>
            <person name="Sun J."/>
            <person name="Steenkamp E.T."/>
            <person name="van der Nest M.A."/>
            <person name="van Wyk S."/>
            <person name="Wingfield M.J."/>
            <person name="Xiong C."/>
            <person name="Yue Q."/>
            <person name="Zhang X."/>
        </authorList>
    </citation>
    <scope>NUCLEOTIDE SEQUENCE [LARGE SCALE GENOMIC DNA]</scope>
    <source>
        <strain evidence="2 3">BP6252</strain>
    </source>
</reference>
<evidence type="ECO:0000313" key="3">
    <source>
        <dbReference type="Proteomes" id="UP000256645"/>
    </source>
</evidence>
<dbReference type="Pfam" id="PF20150">
    <property type="entry name" value="2EXR"/>
    <property type="match status" value="1"/>
</dbReference>
<feature type="domain" description="2EXR" evidence="1">
    <location>
        <begin position="26"/>
        <end position="96"/>
    </location>
</feature>
<dbReference type="PANTHER" id="PTHR35910">
    <property type="entry name" value="2EXR DOMAIN-CONTAINING PROTEIN"/>
    <property type="match status" value="1"/>
</dbReference>
<dbReference type="Proteomes" id="UP000256645">
    <property type="component" value="Unassembled WGS sequence"/>
</dbReference>
<evidence type="ECO:0000259" key="1">
    <source>
        <dbReference type="Pfam" id="PF20150"/>
    </source>
</evidence>
<dbReference type="PANTHER" id="PTHR35910:SF6">
    <property type="entry name" value="2EXR DOMAIN-CONTAINING PROTEIN"/>
    <property type="match status" value="1"/>
</dbReference>
<proteinExistence type="predicted"/>
<sequence length="131" mass="14480">MATNMLDEVTAVIESSTSTGQSAASFTLFNELPTELCLKIWRRASFLPRTVVISYMSPGANTNSIPPWPAHFKSSQKPAALLHVNSEARKCGQMVYTTGPWPPRIGTAWEDLSITLTVRLHVQPLTCCVRF</sequence>
<dbReference type="AlphaFoldDB" id="A0A3D8R5K1"/>
<dbReference type="OrthoDB" id="10657712at2759"/>
<organism evidence="2 3">
    <name type="scientific">Coleophoma cylindrospora</name>
    <dbReference type="NCBI Taxonomy" id="1849047"/>
    <lineage>
        <taxon>Eukaryota</taxon>
        <taxon>Fungi</taxon>
        <taxon>Dikarya</taxon>
        <taxon>Ascomycota</taxon>
        <taxon>Pezizomycotina</taxon>
        <taxon>Leotiomycetes</taxon>
        <taxon>Helotiales</taxon>
        <taxon>Dermateaceae</taxon>
        <taxon>Coleophoma</taxon>
    </lineage>
</organism>
<dbReference type="EMBL" id="PDLM01000009">
    <property type="protein sequence ID" value="RDW69276.1"/>
    <property type="molecule type" value="Genomic_DNA"/>
</dbReference>
<gene>
    <name evidence="2" type="ORF">BP6252_08296</name>
</gene>
<keyword evidence="3" id="KW-1185">Reference proteome</keyword>
<comment type="caution">
    <text evidence="2">The sequence shown here is derived from an EMBL/GenBank/DDBJ whole genome shotgun (WGS) entry which is preliminary data.</text>
</comment>
<protein>
    <recommendedName>
        <fullName evidence="1">2EXR domain-containing protein</fullName>
    </recommendedName>
</protein>
<name>A0A3D8R5K1_9HELO</name>
<evidence type="ECO:0000313" key="2">
    <source>
        <dbReference type="EMBL" id="RDW69276.1"/>
    </source>
</evidence>